<proteinExistence type="predicted"/>
<accession>A0AAD8YLS4</accession>
<name>A0AAD8YLS4_9STRA</name>
<dbReference type="Proteomes" id="UP001224775">
    <property type="component" value="Unassembled WGS sequence"/>
</dbReference>
<keyword evidence="2" id="KW-1185">Reference proteome</keyword>
<reference evidence="1" key="1">
    <citation type="submission" date="2023-06" db="EMBL/GenBank/DDBJ databases">
        <title>Survivors Of The Sea: Transcriptome response of Skeletonema marinoi to long-term dormancy.</title>
        <authorList>
            <person name="Pinder M.I.M."/>
            <person name="Kourtchenko O."/>
            <person name="Robertson E.K."/>
            <person name="Larsson T."/>
            <person name="Maumus F."/>
            <person name="Osuna-Cruz C.M."/>
            <person name="Vancaester E."/>
            <person name="Stenow R."/>
            <person name="Vandepoele K."/>
            <person name="Ploug H."/>
            <person name="Bruchert V."/>
            <person name="Godhe A."/>
            <person name="Topel M."/>
        </authorList>
    </citation>
    <scope>NUCLEOTIDE SEQUENCE</scope>
    <source>
        <strain evidence="1">R05AC</strain>
    </source>
</reference>
<dbReference type="AlphaFoldDB" id="A0AAD8YLS4"/>
<protein>
    <submittedName>
        <fullName evidence="1">Uncharacterized protein</fullName>
    </submittedName>
</protein>
<dbReference type="EMBL" id="JATAAI010000002">
    <property type="protein sequence ID" value="KAK1747844.1"/>
    <property type="molecule type" value="Genomic_DNA"/>
</dbReference>
<evidence type="ECO:0000313" key="2">
    <source>
        <dbReference type="Proteomes" id="UP001224775"/>
    </source>
</evidence>
<organism evidence="1 2">
    <name type="scientific">Skeletonema marinoi</name>
    <dbReference type="NCBI Taxonomy" id="267567"/>
    <lineage>
        <taxon>Eukaryota</taxon>
        <taxon>Sar</taxon>
        <taxon>Stramenopiles</taxon>
        <taxon>Ochrophyta</taxon>
        <taxon>Bacillariophyta</taxon>
        <taxon>Coscinodiscophyceae</taxon>
        <taxon>Thalassiosirophycidae</taxon>
        <taxon>Thalassiosirales</taxon>
        <taxon>Skeletonemataceae</taxon>
        <taxon>Skeletonema</taxon>
        <taxon>Skeletonema marinoi-dohrnii complex</taxon>
    </lineage>
</organism>
<comment type="caution">
    <text evidence="1">The sequence shown here is derived from an EMBL/GenBank/DDBJ whole genome shotgun (WGS) entry which is preliminary data.</text>
</comment>
<evidence type="ECO:0000313" key="1">
    <source>
        <dbReference type="EMBL" id="KAK1747844.1"/>
    </source>
</evidence>
<sequence>MWSLSSGKQSIQYDGEVVYVNVCDLADGKMTHSWHDKDGHYLKIIVHSLSTSLKQTQDAEWRQYDLLIDGISYFKAPKIFEIGVFSKRNAGDCQMECNVFEQPTATKFDEAKSTEVVDLLSFDDIPVTPTQQVQTVTPSASPHDNNAILLPLMGANAPQQQQQYTNYAF</sequence>
<gene>
    <name evidence="1" type="ORF">QTG54_001807</name>
</gene>